<dbReference type="PANTHER" id="PTHR47967">
    <property type="entry name" value="OS07G0603500 PROTEIN-RELATED"/>
    <property type="match status" value="1"/>
</dbReference>
<dbReference type="PANTHER" id="PTHR47967:SF128">
    <property type="entry name" value="ASPARTIC PROTEINASE CDR1-LIKE"/>
    <property type="match status" value="1"/>
</dbReference>
<dbReference type="EMBL" id="JADFTS010000008">
    <property type="protein sequence ID" value="KAF9591015.1"/>
    <property type="molecule type" value="Genomic_DNA"/>
</dbReference>
<dbReference type="GO" id="GO:0006508">
    <property type="term" value="P:proteolysis"/>
    <property type="evidence" value="ECO:0007669"/>
    <property type="project" value="UniProtKB-KW"/>
</dbReference>
<dbReference type="InterPro" id="IPR032799">
    <property type="entry name" value="TAXi_C"/>
</dbReference>
<dbReference type="InterPro" id="IPR021109">
    <property type="entry name" value="Peptidase_aspartic_dom_sf"/>
</dbReference>
<feature type="domain" description="Xylanase inhibitor C-terminal" evidence="3">
    <location>
        <begin position="204"/>
        <end position="270"/>
    </location>
</feature>
<evidence type="ECO:0000313" key="4">
    <source>
        <dbReference type="EMBL" id="KAF9591015.1"/>
    </source>
</evidence>
<proteinExistence type="predicted"/>
<dbReference type="Pfam" id="PF14541">
    <property type="entry name" value="TAXi_C"/>
    <property type="match status" value="2"/>
</dbReference>
<feature type="domain" description="Xylanase inhibitor C-terminal" evidence="3">
    <location>
        <begin position="286"/>
        <end position="328"/>
    </location>
</feature>
<sequence>MESPFYVKDLTKEQRLEGVLHQNDARINYLAAIIKAVNQSWEVAPEVIRSQIDYQGFHYTAKVGLDTIDNPPPQPNYQNYYLIVDTGSSFIWTQCENSKTTATMANAHSAGYLGGPSTEGVLGSDRFTFESGDENGVTESVYGLVCGCGIKQFNFNFLGNPSKVAGMIGMEPGPEALISQLDARFPEWQQIFTTPLLASPNPFYYMNLLGISVNRMQLEIPPGDFSLSPDGRSRGCVLDSGSPLTSLPIGAYTKVKDAMVSYFQQKNLPIIDKPELPDQQAFLYLPDCMCLVFQAQDRYPNVPAIIGNYAQSDYRVLFDLRTSTVSFAEDEHCDYI</sequence>
<organism evidence="4 5">
    <name type="scientific">Coptis chinensis</name>
    <dbReference type="NCBI Taxonomy" id="261450"/>
    <lineage>
        <taxon>Eukaryota</taxon>
        <taxon>Viridiplantae</taxon>
        <taxon>Streptophyta</taxon>
        <taxon>Embryophyta</taxon>
        <taxon>Tracheophyta</taxon>
        <taxon>Spermatophyta</taxon>
        <taxon>Magnoliopsida</taxon>
        <taxon>Ranunculales</taxon>
        <taxon>Ranunculaceae</taxon>
        <taxon>Coptidoideae</taxon>
        <taxon>Coptis</taxon>
    </lineage>
</organism>
<evidence type="ECO:0000256" key="2">
    <source>
        <dbReference type="ARBA" id="ARBA00022801"/>
    </source>
</evidence>
<name>A0A835H2I2_9MAGN</name>
<accession>A0A835H2I2</accession>
<comment type="caution">
    <text evidence="4">The sequence shown here is derived from an EMBL/GenBank/DDBJ whole genome shotgun (WGS) entry which is preliminary data.</text>
</comment>
<dbReference type="GO" id="GO:0008233">
    <property type="term" value="F:peptidase activity"/>
    <property type="evidence" value="ECO:0007669"/>
    <property type="project" value="UniProtKB-KW"/>
</dbReference>
<protein>
    <recommendedName>
        <fullName evidence="3">Xylanase inhibitor C-terminal domain-containing protein</fullName>
    </recommendedName>
</protein>
<evidence type="ECO:0000256" key="1">
    <source>
        <dbReference type="ARBA" id="ARBA00022670"/>
    </source>
</evidence>
<evidence type="ECO:0000313" key="5">
    <source>
        <dbReference type="Proteomes" id="UP000631114"/>
    </source>
</evidence>
<dbReference type="Gene3D" id="2.40.70.10">
    <property type="entry name" value="Acid Proteases"/>
    <property type="match status" value="4"/>
</dbReference>
<dbReference type="InterPro" id="IPR051708">
    <property type="entry name" value="Plant_Aspart_Prot_A1"/>
</dbReference>
<dbReference type="SUPFAM" id="SSF50630">
    <property type="entry name" value="Acid proteases"/>
    <property type="match status" value="1"/>
</dbReference>
<evidence type="ECO:0000259" key="3">
    <source>
        <dbReference type="Pfam" id="PF14541"/>
    </source>
</evidence>
<dbReference type="OrthoDB" id="2747330at2759"/>
<keyword evidence="1" id="KW-0645">Protease</keyword>
<dbReference type="GO" id="GO:0005576">
    <property type="term" value="C:extracellular region"/>
    <property type="evidence" value="ECO:0007669"/>
    <property type="project" value="TreeGrafter"/>
</dbReference>
<dbReference type="AlphaFoldDB" id="A0A835H2I2"/>
<dbReference type="Proteomes" id="UP000631114">
    <property type="component" value="Unassembled WGS sequence"/>
</dbReference>
<keyword evidence="2" id="KW-0378">Hydrolase</keyword>
<reference evidence="4 5" key="1">
    <citation type="submission" date="2020-10" db="EMBL/GenBank/DDBJ databases">
        <title>The Coptis chinensis genome and diversification of protoberbering-type alkaloids.</title>
        <authorList>
            <person name="Wang B."/>
            <person name="Shu S."/>
            <person name="Song C."/>
            <person name="Liu Y."/>
        </authorList>
    </citation>
    <scope>NUCLEOTIDE SEQUENCE [LARGE SCALE GENOMIC DNA]</scope>
    <source>
        <strain evidence="4">HL-2020</strain>
        <tissue evidence="4">Leaf</tissue>
    </source>
</reference>
<gene>
    <name evidence="4" type="ORF">IFM89_001225</name>
</gene>
<keyword evidence="5" id="KW-1185">Reference proteome</keyword>